<evidence type="ECO:0000313" key="1">
    <source>
        <dbReference type="EMBL" id="OGH77342.1"/>
    </source>
</evidence>
<protein>
    <submittedName>
        <fullName evidence="1">Uncharacterized protein</fullName>
    </submittedName>
</protein>
<dbReference type="Proteomes" id="UP000177040">
    <property type="component" value="Unassembled WGS sequence"/>
</dbReference>
<dbReference type="AlphaFoldDB" id="A0A1F6N0C8"/>
<accession>A0A1F6N0C8</accession>
<organism evidence="1 2">
    <name type="scientific">Candidatus Magasanikbacteria bacterium RIFCSPLOWO2_01_FULL_40_15</name>
    <dbReference type="NCBI Taxonomy" id="1798686"/>
    <lineage>
        <taxon>Bacteria</taxon>
        <taxon>Candidatus Magasanikiibacteriota</taxon>
    </lineage>
</organism>
<gene>
    <name evidence="1" type="ORF">A2983_01405</name>
</gene>
<comment type="caution">
    <text evidence="1">The sequence shown here is derived from an EMBL/GenBank/DDBJ whole genome shotgun (WGS) entry which is preliminary data.</text>
</comment>
<proteinExistence type="predicted"/>
<dbReference type="EMBL" id="MFQH01000024">
    <property type="protein sequence ID" value="OGH77342.1"/>
    <property type="molecule type" value="Genomic_DNA"/>
</dbReference>
<sequence>MKSQKISSGFILGAILLNLVLGLPTKATDCPLTAQTAYKTKLSSAVYYITRQCTKRVFLNETTYFAYFSLWNQVKIVNDTALANIPDDARGPMRLKTDAPVLTVPTNQPKSEEKEVKTPRILETKPIPIVKSDAENKISTETKNPHPAVTVPTKINIITEFLNCPTEAERAKSENDFVINWNNDWNSYPFSCEYKNTKATHLPLYGTLRLLKNISFTKPLPFTSEIGLYEYLTATKLSLTPRQNCADYSTGWNYTINLGGTFAHTHAVKSGSANCEPSTGSGADLLDGFVYNPIYKAATFVHEAHHAINASTHTGKNGEDKDINENSAWAAQFYFYAWINLYGENVDATTKLLAKNAAADILNNRFSENKCPTDADLKNVVNTIVPNICK</sequence>
<name>A0A1F6N0C8_9BACT</name>
<reference evidence="1 2" key="1">
    <citation type="journal article" date="2016" name="Nat. Commun.">
        <title>Thousands of microbial genomes shed light on interconnected biogeochemical processes in an aquifer system.</title>
        <authorList>
            <person name="Anantharaman K."/>
            <person name="Brown C.T."/>
            <person name="Hug L.A."/>
            <person name="Sharon I."/>
            <person name="Castelle C.J."/>
            <person name="Probst A.J."/>
            <person name="Thomas B.C."/>
            <person name="Singh A."/>
            <person name="Wilkins M.J."/>
            <person name="Karaoz U."/>
            <person name="Brodie E.L."/>
            <person name="Williams K.H."/>
            <person name="Hubbard S.S."/>
            <person name="Banfield J.F."/>
        </authorList>
    </citation>
    <scope>NUCLEOTIDE SEQUENCE [LARGE SCALE GENOMIC DNA]</scope>
</reference>
<evidence type="ECO:0000313" key="2">
    <source>
        <dbReference type="Proteomes" id="UP000177040"/>
    </source>
</evidence>